<dbReference type="RefSeq" id="WP_041958518.1">
    <property type="nucleotide sequence ID" value="NZ_JRPN01000024.1"/>
</dbReference>
<evidence type="ECO:0000313" key="3">
    <source>
        <dbReference type="EMBL" id="KGT75788.1"/>
    </source>
</evidence>
<dbReference type="Pfam" id="PF24801">
    <property type="entry name" value="FNIII-A_GpJ"/>
    <property type="match status" value="1"/>
</dbReference>
<keyword evidence="1" id="KW-0472">Membrane</keyword>
<dbReference type="InterPro" id="IPR003961">
    <property type="entry name" value="FN3_dom"/>
</dbReference>
<dbReference type="AlphaFoldDB" id="A0A0A3YQ20"/>
<dbReference type="NCBIfam" id="NF040662">
    <property type="entry name" value="attach_TipJ_rel"/>
    <property type="match status" value="1"/>
</dbReference>
<keyword evidence="1" id="KW-1133">Transmembrane helix</keyword>
<feature type="transmembrane region" description="Helical" evidence="1">
    <location>
        <begin position="130"/>
        <end position="154"/>
    </location>
</feature>
<evidence type="ECO:0000256" key="1">
    <source>
        <dbReference type="SAM" id="Phobius"/>
    </source>
</evidence>
<proteinExistence type="predicted"/>
<dbReference type="Proteomes" id="UP000030377">
    <property type="component" value="Unassembled WGS sequence"/>
</dbReference>
<sequence>MNAIVPSRLDGEILLPADTVRVVGKAHPLNGGRIDCRLPAGLTISEMLCEALADRPALAGRGDFVVHIDGHVIEPRNWRRVRVKKGATLTFTPRLAGGNILRSVLTLAVAVAALTFGGPIAGLLGFTGVALTVATAVVSTTIVLAGTLAINALFPVRPQAQSTTQSPATLNSIQGAQNQANPFGPVPVVLGRHRQSPYYAAKPYTEIIGDDQYLRLLFCMGYGPMDLSDFKIGEAGLSTFADYAIEVRQGFPSDLPPTLYPAQVDELALQVALDPSVWNEQTSSVDTDEISVDFTAVNGVVELNSEGNSVPRTVVIATRYALIDAVSWTDGPSATFTQNYDPMRRGVRITVARGQYRISVSRRTAAGDPAKVKDDIVWTAMRSVKNAAALTFPKPLALVALRIRATDQLSGIINTFNGVCASLVKSYSGSGSTWIDDTASNNCADLFRHVLQGPANARPEPDGRIDIQNLQEWWIYCRDNGFAFNQVINSVGSVYDKLCDIAAAGRAVPTFIDGKWGVIWDRPNDSIVQHFTPRNSWGFQGQKPYAQKPHGWRVTFINEDNGYTSDERIVYDDGYDETNATLFEGIQFPGVTDPDLIWKHGRFHIAQSRLRPEKFSLNVGWEHLVCTRGDRVRVTHDVLLIGLGQGRVKSVAGQVVTFDEVLTIEDGKTYAIQFRVAADARVIDRSVDVTAAGETTSLTLVGDLSGVAAGDLFGFGETDRASANYRVQGISHKKDLIATLTLVDDAPETSQADQGEIPEYDPHITIPADPFTLPPRDLRYLEVIDRQGAVVRALVRLTWQVPRLAGIASYQVQRRNDDAGGDFETVASVLPPATSVDVPYTSAGVWSFRVRCIFSDGTASNWVSLIALNLQALSAPPDDIVNLHQHSVDGQTVIDWNAVQDQRIIAYEVRKGTSWDTGLVVGDSVAQPPWATTGDGTYHVRAYVQSPFGARIYSVATASIAIADSIISRNIILSRDEQATGWTGGLNGGVIDGSFIRTDIGKVIDTPWAQEVVDQLALEGLHIAIYVSGTIVDIGRAAECRFWTEFEASGVLQSEDFLAHTDVLASQDILGTAPTRFIRAFPIWRFASEGENDVFGPTDVFAPADVFAGNVTWLDWIAIASGTRVARYFVPGYVLITDREDTDATGTKFSWFVDVPDRTDDYTDLNVPDTGLDITFYSGGYNAVPVPGATAVPFNGGPNGSTVPHVQRAIVDGVNGDEVKVTNLTAAGCTVHVVNAGVNVTRAGVNLLVRGY</sequence>
<accession>A0A0A3YQ20</accession>
<dbReference type="InterPro" id="IPR036116">
    <property type="entry name" value="FN3_sf"/>
</dbReference>
<dbReference type="InterPro" id="IPR053171">
    <property type="entry name" value="Viral_Tip_Attach_Protein"/>
</dbReference>
<keyword evidence="1" id="KW-0812">Transmembrane</keyword>
<dbReference type="EMBL" id="JRPN01000024">
    <property type="protein sequence ID" value="KGT75788.1"/>
    <property type="molecule type" value="Genomic_DNA"/>
</dbReference>
<feature type="domain" description="Fibronectin type-III" evidence="2">
    <location>
        <begin position="774"/>
        <end position="877"/>
    </location>
</feature>
<dbReference type="PROSITE" id="PS50853">
    <property type="entry name" value="FN3"/>
    <property type="match status" value="1"/>
</dbReference>
<feature type="transmembrane region" description="Helical" evidence="1">
    <location>
        <begin position="104"/>
        <end position="124"/>
    </location>
</feature>
<dbReference type="PANTHER" id="PTHR36251">
    <property type="entry name" value="FELS-1 PROPHAGE HOST SPECIFICITY PROTEIN-RELATED"/>
    <property type="match status" value="1"/>
</dbReference>
<dbReference type="SUPFAM" id="SSF49265">
    <property type="entry name" value="Fibronectin type III"/>
    <property type="match status" value="1"/>
</dbReference>
<evidence type="ECO:0000313" key="4">
    <source>
        <dbReference type="Proteomes" id="UP000030377"/>
    </source>
</evidence>
<comment type="caution">
    <text evidence="3">The sequence shown here is derived from an EMBL/GenBank/DDBJ whole genome shotgun (WGS) entry which is preliminary data.</text>
</comment>
<reference evidence="3 4" key="1">
    <citation type="submission" date="2014-09" db="EMBL/GenBank/DDBJ databases">
        <title>Draft genome of Bradyrhizobium japonicum Is-34.</title>
        <authorList>
            <person name="Tsurumaru H."/>
            <person name="Yamakawa T."/>
            <person name="Hashimoto S."/>
            <person name="Okizaki K."/>
            <person name="Kanesaki Y."/>
            <person name="Yoshikawa H."/>
            <person name="Yajima S."/>
        </authorList>
    </citation>
    <scope>NUCLEOTIDE SEQUENCE [LARGE SCALE GENOMIC DNA]</scope>
    <source>
        <strain evidence="3 4">Is-34</strain>
    </source>
</reference>
<gene>
    <name evidence="3" type="ORF">MA20_31825</name>
</gene>
<evidence type="ECO:0000259" key="2">
    <source>
        <dbReference type="PROSITE" id="PS50853"/>
    </source>
</evidence>
<organism evidence="3 4">
    <name type="scientific">Bradyrhizobium japonicum</name>
    <dbReference type="NCBI Taxonomy" id="375"/>
    <lineage>
        <taxon>Bacteria</taxon>
        <taxon>Pseudomonadati</taxon>
        <taxon>Pseudomonadota</taxon>
        <taxon>Alphaproteobacteria</taxon>
        <taxon>Hyphomicrobiales</taxon>
        <taxon>Nitrobacteraceae</taxon>
        <taxon>Bradyrhizobium</taxon>
    </lineage>
</organism>
<protein>
    <submittedName>
        <fullName evidence="3">Tail fiber protein</fullName>
    </submittedName>
</protein>
<dbReference type="InterPro" id="IPR055385">
    <property type="entry name" value="GpJ_HDII-ins2"/>
</dbReference>
<name>A0A0A3YQ20_BRAJP</name>
<dbReference type="PANTHER" id="PTHR36251:SF2">
    <property type="entry name" value="GIFSY-2 PROPHAGE HOST SPECIFICITY PROTEIN J, PHAGE LAMBDA"/>
    <property type="match status" value="1"/>
</dbReference>